<sequence>MNNHNEDFTLKIKPNPSEVVSIKISLDTLANLEMIAQNQNLSVKSLIKFYIGKNLREDISQEFSEKLFNSTLKALSKYISSESQREKIINEIKSELR</sequence>
<organism evidence="1">
    <name type="scientific">Cyanobacterium aponinum AL20115</name>
    <dbReference type="NCBI Taxonomy" id="3090662"/>
    <lineage>
        <taxon>Bacteria</taxon>
        <taxon>Bacillati</taxon>
        <taxon>Cyanobacteriota</taxon>
        <taxon>Cyanophyceae</taxon>
        <taxon>Oscillatoriophycideae</taxon>
        <taxon>Chroococcales</taxon>
        <taxon>Geminocystaceae</taxon>
        <taxon>Cyanobacterium</taxon>
    </lineage>
</organism>
<gene>
    <name evidence="1" type="ORF">SAY89_05440</name>
</gene>
<dbReference type="EMBL" id="CP138348">
    <property type="protein sequence ID" value="WPF89716.1"/>
    <property type="molecule type" value="Genomic_DNA"/>
</dbReference>
<proteinExistence type="predicted"/>
<accession>A0AAF0ZB18</accession>
<name>A0AAF0ZB18_9CHRO</name>
<dbReference type="AlphaFoldDB" id="A0AAF0ZB18"/>
<dbReference type="RefSeq" id="WP_320002008.1">
    <property type="nucleotide sequence ID" value="NZ_CP138348.1"/>
</dbReference>
<evidence type="ECO:0000313" key="1">
    <source>
        <dbReference type="EMBL" id="WPF89716.1"/>
    </source>
</evidence>
<reference evidence="1" key="1">
    <citation type="submission" date="2023-11" db="EMBL/GenBank/DDBJ databases">
        <title>Genome sequence of Cyanobacterium aponinum BCRC AL20115.</title>
        <authorList>
            <person name="Chang H.-Y."/>
            <person name="Lin K.-M."/>
            <person name="Hsueh H.-T."/>
            <person name="Chu H.-A."/>
            <person name="Kuo C.-H."/>
        </authorList>
    </citation>
    <scope>NUCLEOTIDE SEQUENCE</scope>
    <source>
        <strain evidence="1">AL20115</strain>
    </source>
</reference>
<protein>
    <submittedName>
        <fullName evidence="1">Uncharacterized protein</fullName>
    </submittedName>
</protein>